<name>A0ABP9DSW8_9GAMM</name>
<dbReference type="RefSeq" id="WP_345293764.1">
    <property type="nucleotide sequence ID" value="NZ_BAABJY010000001.1"/>
</dbReference>
<dbReference type="SUPFAM" id="SSF53474">
    <property type="entry name" value="alpha/beta-Hydrolases"/>
    <property type="match status" value="1"/>
</dbReference>
<evidence type="ECO:0000259" key="2">
    <source>
        <dbReference type="Pfam" id="PF12697"/>
    </source>
</evidence>
<reference evidence="4" key="1">
    <citation type="journal article" date="2019" name="Int. J. Syst. Evol. Microbiol.">
        <title>The Global Catalogue of Microorganisms (GCM) 10K type strain sequencing project: providing services to taxonomists for standard genome sequencing and annotation.</title>
        <authorList>
            <consortium name="The Broad Institute Genomics Platform"/>
            <consortium name="The Broad Institute Genome Sequencing Center for Infectious Disease"/>
            <person name="Wu L."/>
            <person name="Ma J."/>
        </authorList>
    </citation>
    <scope>NUCLEOTIDE SEQUENCE [LARGE SCALE GENOMIC DNA]</scope>
    <source>
        <strain evidence="4">JCM 18392</strain>
    </source>
</reference>
<proteinExistence type="inferred from homology"/>
<dbReference type="Gene3D" id="3.40.50.1820">
    <property type="entry name" value="alpha/beta hydrolase"/>
    <property type="match status" value="1"/>
</dbReference>
<dbReference type="PRINTS" id="PR00111">
    <property type="entry name" value="ABHYDROLASE"/>
</dbReference>
<gene>
    <name evidence="3" type="primary">rsbQ</name>
    <name evidence="3" type="ORF">GCM10023332_03360</name>
</gene>
<evidence type="ECO:0000313" key="3">
    <source>
        <dbReference type="EMBL" id="GAA4855099.1"/>
    </source>
</evidence>
<comment type="similarity">
    <text evidence="1">Belongs to the AB hydrolase superfamily.</text>
</comment>
<dbReference type="Proteomes" id="UP001501323">
    <property type="component" value="Unassembled WGS sequence"/>
</dbReference>
<accession>A0ABP9DSW8</accession>
<sequence length="269" mass="29691">MRREILRRFNVQVRGDGPRTLVFAHGFGCDQDMWRFLVPAFEADHRVVLFDYLGMGKADRSTYDPRRYGKLDAYAEDLVEIVQALELERAVLVGHSVSGMIGALAAIRAPRLFSHLVMIGPSPCYLEDGDYHGGFQRADLEGLLDMMVHNDLGWADLLAPTVMQNPERPELAAELHASFCATDPIVAKRFAEATFFSDNRADLARVPVPALVLQCSHDNIAPDAVGEFLHAHLPASQLHRLAATGHCPHLSHPEETAMAIRAYLAATAA</sequence>
<dbReference type="EMBL" id="BAABJY010000001">
    <property type="protein sequence ID" value="GAA4855099.1"/>
    <property type="molecule type" value="Genomic_DNA"/>
</dbReference>
<dbReference type="PANTHER" id="PTHR43039">
    <property type="entry name" value="ESTERASE-RELATED"/>
    <property type="match status" value="1"/>
</dbReference>
<evidence type="ECO:0000313" key="4">
    <source>
        <dbReference type="Proteomes" id="UP001501323"/>
    </source>
</evidence>
<keyword evidence="4" id="KW-1185">Reference proteome</keyword>
<organism evidence="3 4">
    <name type="scientific">Luteimonas vadosa</name>
    <dbReference type="NCBI Taxonomy" id="1165507"/>
    <lineage>
        <taxon>Bacteria</taxon>
        <taxon>Pseudomonadati</taxon>
        <taxon>Pseudomonadota</taxon>
        <taxon>Gammaproteobacteria</taxon>
        <taxon>Lysobacterales</taxon>
        <taxon>Lysobacteraceae</taxon>
        <taxon>Luteimonas</taxon>
    </lineage>
</organism>
<comment type="caution">
    <text evidence="3">The sequence shown here is derived from an EMBL/GenBank/DDBJ whole genome shotgun (WGS) entry which is preliminary data.</text>
</comment>
<dbReference type="InterPro" id="IPR029058">
    <property type="entry name" value="AB_hydrolase_fold"/>
</dbReference>
<dbReference type="Pfam" id="PF12697">
    <property type="entry name" value="Abhydrolase_6"/>
    <property type="match status" value="1"/>
</dbReference>
<protein>
    <submittedName>
        <fullName evidence="3">Sigma factor SigB/phosphatase RsbP regulator RsbQ</fullName>
    </submittedName>
</protein>
<dbReference type="InterPro" id="IPR000073">
    <property type="entry name" value="AB_hydrolase_1"/>
</dbReference>
<evidence type="ECO:0000256" key="1">
    <source>
        <dbReference type="ARBA" id="ARBA00008645"/>
    </source>
</evidence>
<feature type="domain" description="AB hydrolase-1" evidence="2">
    <location>
        <begin position="21"/>
        <end position="257"/>
    </location>
</feature>